<dbReference type="AlphaFoldDB" id="A0A2S5BDY2"/>
<evidence type="ECO:0000313" key="3">
    <source>
        <dbReference type="Proteomes" id="UP000237144"/>
    </source>
</evidence>
<comment type="caution">
    <text evidence="2">The sequence shown here is derived from an EMBL/GenBank/DDBJ whole genome shotgun (WGS) entry which is preliminary data.</text>
</comment>
<dbReference type="InterPro" id="IPR050471">
    <property type="entry name" value="AB_hydrolase"/>
</dbReference>
<dbReference type="EMBL" id="PJQD01000020">
    <property type="protein sequence ID" value="POY74985.1"/>
    <property type="molecule type" value="Genomic_DNA"/>
</dbReference>
<accession>A0A2S5BDY2</accession>
<dbReference type="SUPFAM" id="SSF53474">
    <property type="entry name" value="alpha/beta-Hydrolases"/>
    <property type="match status" value="1"/>
</dbReference>
<proteinExistence type="predicted"/>
<reference evidence="2 3" key="1">
    <citation type="journal article" date="2018" name="Front. Microbiol.">
        <title>Prospects for Fungal Bioremediation of Acidic Radioactive Waste Sites: Characterization and Genome Sequence of Rhodotorula taiwanensis MD1149.</title>
        <authorList>
            <person name="Tkavc R."/>
            <person name="Matrosova V.Y."/>
            <person name="Grichenko O.E."/>
            <person name="Gostincar C."/>
            <person name="Volpe R.P."/>
            <person name="Klimenkova P."/>
            <person name="Gaidamakova E.K."/>
            <person name="Zhou C.E."/>
            <person name="Stewart B.J."/>
            <person name="Lyman M.G."/>
            <person name="Malfatti S.A."/>
            <person name="Rubinfeld B."/>
            <person name="Courtot M."/>
            <person name="Singh J."/>
            <person name="Dalgard C.L."/>
            <person name="Hamilton T."/>
            <person name="Frey K.G."/>
            <person name="Gunde-Cimerman N."/>
            <person name="Dugan L."/>
            <person name="Daly M.J."/>
        </authorList>
    </citation>
    <scope>NUCLEOTIDE SEQUENCE [LARGE SCALE GENOMIC DNA]</scope>
    <source>
        <strain evidence="2 3">MD1149</strain>
    </source>
</reference>
<gene>
    <name evidence="2" type="ORF">BMF94_1961</name>
</gene>
<dbReference type="OrthoDB" id="19657at2759"/>
<evidence type="ECO:0000259" key="1">
    <source>
        <dbReference type="Pfam" id="PF00561"/>
    </source>
</evidence>
<name>A0A2S5BDY2_9BASI</name>
<dbReference type="PANTHER" id="PTHR43433">
    <property type="entry name" value="HYDROLASE, ALPHA/BETA FOLD FAMILY PROTEIN"/>
    <property type="match status" value="1"/>
</dbReference>
<feature type="domain" description="AB hydrolase-1" evidence="1">
    <location>
        <begin position="71"/>
        <end position="325"/>
    </location>
</feature>
<evidence type="ECO:0000313" key="2">
    <source>
        <dbReference type="EMBL" id="POY74985.1"/>
    </source>
</evidence>
<dbReference type="InterPro" id="IPR029058">
    <property type="entry name" value="AB_hydrolase_fold"/>
</dbReference>
<dbReference type="InterPro" id="IPR000073">
    <property type="entry name" value="AB_hydrolase_1"/>
</dbReference>
<dbReference type="PANTHER" id="PTHR43433:SF5">
    <property type="entry name" value="AB HYDROLASE-1 DOMAIN-CONTAINING PROTEIN"/>
    <property type="match status" value="1"/>
</dbReference>
<protein>
    <submittedName>
        <fullName evidence="2">A/B superfamily hydrolase</fullName>
    </submittedName>
</protein>
<dbReference type="Proteomes" id="UP000237144">
    <property type="component" value="Unassembled WGS sequence"/>
</dbReference>
<dbReference type="Gene3D" id="3.40.50.1820">
    <property type="entry name" value="alpha/beta hydrolase"/>
    <property type="match status" value="1"/>
</dbReference>
<organism evidence="2 3">
    <name type="scientific">Rhodotorula taiwanensis</name>
    <dbReference type="NCBI Taxonomy" id="741276"/>
    <lineage>
        <taxon>Eukaryota</taxon>
        <taxon>Fungi</taxon>
        <taxon>Dikarya</taxon>
        <taxon>Basidiomycota</taxon>
        <taxon>Pucciniomycotina</taxon>
        <taxon>Microbotryomycetes</taxon>
        <taxon>Sporidiobolales</taxon>
        <taxon>Sporidiobolaceae</taxon>
        <taxon>Rhodotorula</taxon>
    </lineage>
</organism>
<dbReference type="PRINTS" id="PR00111">
    <property type="entry name" value="ABHYDROLASE"/>
</dbReference>
<dbReference type="Pfam" id="PF00561">
    <property type="entry name" value="Abhydrolase_1"/>
    <property type="match status" value="1"/>
</dbReference>
<sequence>MATPADPPAPLTGDECAPLDGTDSLPETIFNSDSLVKRGWCTVANDKERAPAPHKLYYELHGEDNPTSKRIVFTMGLNNSSFAWHEQVDYFGSLPGYSVLVFDNRGVGWSDTPGWSYTTHEMARDLVELLDYLGWTQDRSLNLVGVSMGGMIAQMTALLIPHRIRTLLLTSTRSGSRTDWPSYRALNMFVRLTSGTVRTPEKQIRLVVDTLYPREYLERVITEEEVGEKEKEWVGKTRRERVESGFLRRYNIGRRQSFAGRVGQLAAAMRHSLTPEQAAKLATEIPRIAIIHGTDDNLLHFDRGRELHDELPGSTLKIVQDGGHALPGQIRDEYNAWIRENVEAE</sequence>
<dbReference type="STRING" id="741276.A0A2S5BDY2"/>
<keyword evidence="3" id="KW-1185">Reference proteome</keyword>
<dbReference type="GO" id="GO:0016787">
    <property type="term" value="F:hydrolase activity"/>
    <property type="evidence" value="ECO:0007669"/>
    <property type="project" value="UniProtKB-KW"/>
</dbReference>
<keyword evidence="2" id="KW-0378">Hydrolase</keyword>